<accession>A0A5M6IBF3</accession>
<dbReference type="RefSeq" id="WP_150062860.1">
    <property type="nucleotide sequence ID" value="NZ_JACHII010000010.1"/>
</dbReference>
<dbReference type="Proteomes" id="UP000324065">
    <property type="component" value="Unassembled WGS sequence"/>
</dbReference>
<evidence type="ECO:0000256" key="1">
    <source>
        <dbReference type="ARBA" id="ARBA00023231"/>
    </source>
</evidence>
<keyword evidence="1 2" id="KW-0535">Nitrogen fixation</keyword>
<comment type="similarity">
    <text evidence="2">Belongs to the CowN family.</text>
</comment>
<organism evidence="3 4">
    <name type="scientific">Roseospira marina</name>
    <dbReference type="NCBI Taxonomy" id="140057"/>
    <lineage>
        <taxon>Bacteria</taxon>
        <taxon>Pseudomonadati</taxon>
        <taxon>Pseudomonadota</taxon>
        <taxon>Alphaproteobacteria</taxon>
        <taxon>Rhodospirillales</taxon>
        <taxon>Rhodospirillaceae</taxon>
        <taxon>Roseospira</taxon>
    </lineage>
</organism>
<dbReference type="AlphaFoldDB" id="A0A5M6IBF3"/>
<dbReference type="InterPro" id="IPR024899">
    <property type="entry name" value="CowN"/>
</dbReference>
<dbReference type="OrthoDB" id="7689335at2"/>
<proteinExistence type="inferred from homology"/>
<name>A0A5M6IBF3_9PROT</name>
<protein>
    <recommendedName>
        <fullName evidence="2">N(2)-fixation sustaining protein CowN</fullName>
    </recommendedName>
    <alternativeName>
        <fullName evidence="2">CO weal-nitrogenase</fullName>
    </alternativeName>
</protein>
<evidence type="ECO:0000313" key="4">
    <source>
        <dbReference type="Proteomes" id="UP000324065"/>
    </source>
</evidence>
<keyword evidence="4" id="KW-1185">Reference proteome</keyword>
<evidence type="ECO:0000313" key="3">
    <source>
        <dbReference type="EMBL" id="KAA5604948.1"/>
    </source>
</evidence>
<gene>
    <name evidence="2 3" type="primary">cowN</name>
    <name evidence="3" type="ORF">F1188_12950</name>
</gene>
<evidence type="ECO:0000256" key="2">
    <source>
        <dbReference type="HAMAP-Rule" id="MF_02117"/>
    </source>
</evidence>
<reference evidence="3 4" key="1">
    <citation type="submission" date="2019-09" db="EMBL/GenBank/DDBJ databases">
        <title>Genome sequence of Roseospira marina, one of the more divergent members of the non-sulfur purple photosynthetic bacterial family, the Rhodospirillaceae.</title>
        <authorList>
            <person name="Meyer T."/>
            <person name="Kyndt J."/>
        </authorList>
    </citation>
    <scope>NUCLEOTIDE SEQUENCE [LARGE SCALE GENOMIC DNA]</scope>
    <source>
        <strain evidence="3 4">DSM 15113</strain>
    </source>
</reference>
<dbReference type="NCBIfam" id="NF033689">
    <property type="entry name" value="N2Fix_CO_CowN"/>
    <property type="match status" value="1"/>
</dbReference>
<dbReference type="Pfam" id="PF20543">
    <property type="entry name" value="CowN"/>
    <property type="match status" value="1"/>
</dbReference>
<dbReference type="EMBL" id="VWPJ01000012">
    <property type="protein sequence ID" value="KAA5604948.1"/>
    <property type="molecule type" value="Genomic_DNA"/>
</dbReference>
<dbReference type="HAMAP" id="MF_02117">
    <property type="entry name" value="CowN"/>
    <property type="match status" value="1"/>
</dbReference>
<comment type="caution">
    <text evidence="3">The sequence shown here is derived from an EMBL/GenBank/DDBJ whole genome shotgun (WGS) entry which is preliminary data.</text>
</comment>
<sequence length="109" mass="12404">MPQPLPSAPASDGAPRVSDRYISFEGIDFEANMAAVMEHLRRYIDHPETGNAFWDRFKSRLADAEASDTPTTDKLLLLHSHTYYMAELFEDHDDEEALAALKILEEECF</sequence>
<comment type="function">
    <text evidence="2">Is required to sustain N(2)-dependent growth in the presence of low levels of carbon monoxide (CO). Probably acts by protecting the N(2) fixation ability of the nitrogenase complex, which is inactivated in the presence of CO.</text>
</comment>
<dbReference type="GO" id="GO:0009399">
    <property type="term" value="P:nitrogen fixation"/>
    <property type="evidence" value="ECO:0007669"/>
    <property type="project" value="UniProtKB-UniRule"/>
</dbReference>